<evidence type="ECO:0000256" key="2">
    <source>
        <dbReference type="SAM" id="Phobius"/>
    </source>
</evidence>
<reference evidence="3" key="1">
    <citation type="journal article" date="2021" name="Sci. Adv.">
        <title>The American lobster genome reveals insights on longevity, neural, and immune adaptations.</title>
        <authorList>
            <person name="Polinski J.M."/>
            <person name="Zimin A.V."/>
            <person name="Clark K.F."/>
            <person name="Kohn A.B."/>
            <person name="Sadowski N."/>
            <person name="Timp W."/>
            <person name="Ptitsyn A."/>
            <person name="Khanna P."/>
            <person name="Romanova D.Y."/>
            <person name="Williams P."/>
            <person name="Greenwood S.J."/>
            <person name="Moroz L.L."/>
            <person name="Walt D.R."/>
            <person name="Bodnar A.G."/>
        </authorList>
    </citation>
    <scope>NUCLEOTIDE SEQUENCE</scope>
    <source>
        <strain evidence="3">GMGI-L3</strain>
    </source>
</reference>
<keyword evidence="2" id="KW-0472">Membrane</keyword>
<evidence type="ECO:0000313" key="4">
    <source>
        <dbReference type="Proteomes" id="UP000747542"/>
    </source>
</evidence>
<proteinExistence type="predicted"/>
<evidence type="ECO:0000256" key="1">
    <source>
        <dbReference type="SAM" id="MobiDB-lite"/>
    </source>
</evidence>
<dbReference type="EMBL" id="JAHLQT010003582">
    <property type="protein sequence ID" value="KAG7176276.1"/>
    <property type="molecule type" value="Genomic_DNA"/>
</dbReference>
<protein>
    <submittedName>
        <fullName evidence="3">Uncharacterized protein</fullName>
    </submittedName>
</protein>
<keyword evidence="4" id="KW-1185">Reference proteome</keyword>
<gene>
    <name evidence="3" type="ORF">Hamer_G009056</name>
</gene>
<sequence>HYLTSGLAVLEEAVKELRVMTGILLGIVLLLLVALVVIIFHIFKFFPKLSLPIFFSNNKKGNIQETAPHKPCNGVDSNSTVVRIANYQNKHSPISKRVSVSQSVKGPTEDTVGSHEFQPPSYRIRHPSESTCPDESNDMPPHVYDNLALSTSTLHNTSNSSTDTLGAAVSTNTLETTLPSGNHLHSTTAGEMTQV</sequence>
<accession>A0A8J5NB75</accession>
<evidence type="ECO:0000313" key="3">
    <source>
        <dbReference type="EMBL" id="KAG7176276.1"/>
    </source>
</evidence>
<feature type="compositionally biased region" description="Polar residues" evidence="1">
    <location>
        <begin position="96"/>
        <end position="105"/>
    </location>
</feature>
<keyword evidence="2" id="KW-1133">Transmembrane helix</keyword>
<comment type="caution">
    <text evidence="3">The sequence shown here is derived from an EMBL/GenBank/DDBJ whole genome shotgun (WGS) entry which is preliminary data.</text>
</comment>
<organism evidence="3 4">
    <name type="scientific">Homarus americanus</name>
    <name type="common">American lobster</name>
    <dbReference type="NCBI Taxonomy" id="6706"/>
    <lineage>
        <taxon>Eukaryota</taxon>
        <taxon>Metazoa</taxon>
        <taxon>Ecdysozoa</taxon>
        <taxon>Arthropoda</taxon>
        <taxon>Crustacea</taxon>
        <taxon>Multicrustacea</taxon>
        <taxon>Malacostraca</taxon>
        <taxon>Eumalacostraca</taxon>
        <taxon>Eucarida</taxon>
        <taxon>Decapoda</taxon>
        <taxon>Pleocyemata</taxon>
        <taxon>Astacidea</taxon>
        <taxon>Nephropoidea</taxon>
        <taxon>Nephropidae</taxon>
        <taxon>Homarus</taxon>
    </lineage>
</organism>
<keyword evidence="2" id="KW-0812">Transmembrane</keyword>
<feature type="transmembrane region" description="Helical" evidence="2">
    <location>
        <begin position="20"/>
        <end position="43"/>
    </location>
</feature>
<feature type="non-terminal residue" evidence="3">
    <location>
        <position position="195"/>
    </location>
</feature>
<feature type="region of interest" description="Disordered" evidence="1">
    <location>
        <begin position="176"/>
        <end position="195"/>
    </location>
</feature>
<feature type="region of interest" description="Disordered" evidence="1">
    <location>
        <begin position="96"/>
        <end position="140"/>
    </location>
</feature>
<dbReference type="Proteomes" id="UP000747542">
    <property type="component" value="Unassembled WGS sequence"/>
</dbReference>
<dbReference type="AlphaFoldDB" id="A0A8J5NB75"/>
<name>A0A8J5NB75_HOMAM</name>